<keyword evidence="7" id="KW-0539">Nucleus</keyword>
<gene>
    <name evidence="10" type="ORF">SPARVUS_LOCUS6215947</name>
</gene>
<name>A0ABN9D3K9_9NEOB</name>
<dbReference type="PANTHER" id="PTHR23226">
    <property type="entry name" value="ZINC FINGER AND SCAN DOMAIN-CONTAINING"/>
    <property type="match status" value="1"/>
</dbReference>
<evidence type="ECO:0000256" key="7">
    <source>
        <dbReference type="ARBA" id="ARBA00023242"/>
    </source>
</evidence>
<evidence type="ECO:0000256" key="8">
    <source>
        <dbReference type="PROSITE-ProRule" id="PRU00042"/>
    </source>
</evidence>
<keyword evidence="5" id="KW-0862">Zinc</keyword>
<keyword evidence="6" id="KW-0238">DNA-binding</keyword>
<evidence type="ECO:0000259" key="9">
    <source>
        <dbReference type="PROSITE" id="PS50157"/>
    </source>
</evidence>
<dbReference type="SMART" id="SM00355">
    <property type="entry name" value="ZnF_C2H2"/>
    <property type="match status" value="2"/>
</dbReference>
<dbReference type="PROSITE" id="PS50157">
    <property type="entry name" value="ZINC_FINGER_C2H2_2"/>
    <property type="match status" value="2"/>
</dbReference>
<evidence type="ECO:0000256" key="4">
    <source>
        <dbReference type="ARBA" id="ARBA00022771"/>
    </source>
</evidence>
<evidence type="ECO:0000256" key="2">
    <source>
        <dbReference type="ARBA" id="ARBA00022723"/>
    </source>
</evidence>
<comment type="subcellular location">
    <subcellularLocation>
        <location evidence="1">Nucleus</location>
    </subcellularLocation>
</comment>
<dbReference type="InterPro" id="IPR036236">
    <property type="entry name" value="Znf_C2H2_sf"/>
</dbReference>
<evidence type="ECO:0000256" key="1">
    <source>
        <dbReference type="ARBA" id="ARBA00004123"/>
    </source>
</evidence>
<proteinExistence type="predicted"/>
<sequence>MKPFCCPQCGKCFVWRGDLLRHQRSHNGVRPYSCSECGKWFYSERDLLRHQRTHTGRASIFLFGTVGKKFHAESESHSARAASHGVRPYFLFGVRDKVSLKKETFLHTRAAIWSSVPFLCRMWRKSSRRNLNLSYTRDSTPGRGLCMLCVWEIHSQEIQTC</sequence>
<dbReference type="PANTHER" id="PTHR23226:SF416">
    <property type="entry name" value="FI01424P"/>
    <property type="match status" value="1"/>
</dbReference>
<evidence type="ECO:0000256" key="3">
    <source>
        <dbReference type="ARBA" id="ARBA00022737"/>
    </source>
</evidence>
<accession>A0ABN9D3K9</accession>
<evidence type="ECO:0000256" key="5">
    <source>
        <dbReference type="ARBA" id="ARBA00022833"/>
    </source>
</evidence>
<keyword evidence="4 8" id="KW-0863">Zinc-finger</keyword>
<comment type="caution">
    <text evidence="10">The sequence shown here is derived from an EMBL/GenBank/DDBJ whole genome shotgun (WGS) entry which is preliminary data.</text>
</comment>
<evidence type="ECO:0000313" key="10">
    <source>
        <dbReference type="EMBL" id="CAI9565742.1"/>
    </source>
</evidence>
<dbReference type="PROSITE" id="PS00028">
    <property type="entry name" value="ZINC_FINGER_C2H2_1"/>
    <property type="match status" value="2"/>
</dbReference>
<dbReference type="SUPFAM" id="SSF57667">
    <property type="entry name" value="beta-beta-alpha zinc fingers"/>
    <property type="match status" value="1"/>
</dbReference>
<dbReference type="InterPro" id="IPR013087">
    <property type="entry name" value="Znf_C2H2_type"/>
</dbReference>
<evidence type="ECO:0000256" key="6">
    <source>
        <dbReference type="ARBA" id="ARBA00023125"/>
    </source>
</evidence>
<feature type="domain" description="C2H2-type" evidence="9">
    <location>
        <begin position="4"/>
        <end position="31"/>
    </location>
</feature>
<dbReference type="EMBL" id="CATNWA010013763">
    <property type="protein sequence ID" value="CAI9565742.1"/>
    <property type="molecule type" value="Genomic_DNA"/>
</dbReference>
<keyword evidence="3" id="KW-0677">Repeat</keyword>
<dbReference type="Pfam" id="PF00096">
    <property type="entry name" value="zf-C2H2"/>
    <property type="match status" value="2"/>
</dbReference>
<keyword evidence="11" id="KW-1185">Reference proteome</keyword>
<feature type="domain" description="C2H2-type" evidence="9">
    <location>
        <begin position="32"/>
        <end position="59"/>
    </location>
</feature>
<dbReference type="Proteomes" id="UP001162483">
    <property type="component" value="Unassembled WGS sequence"/>
</dbReference>
<reference evidence="10" key="1">
    <citation type="submission" date="2023-05" db="EMBL/GenBank/DDBJ databases">
        <authorList>
            <person name="Stuckert A."/>
        </authorList>
    </citation>
    <scope>NUCLEOTIDE SEQUENCE</scope>
</reference>
<evidence type="ECO:0000313" key="11">
    <source>
        <dbReference type="Proteomes" id="UP001162483"/>
    </source>
</evidence>
<dbReference type="Gene3D" id="3.30.160.60">
    <property type="entry name" value="Classic Zinc Finger"/>
    <property type="match status" value="2"/>
</dbReference>
<protein>
    <recommendedName>
        <fullName evidence="9">C2H2-type domain-containing protein</fullName>
    </recommendedName>
</protein>
<organism evidence="10 11">
    <name type="scientific">Staurois parvus</name>
    <dbReference type="NCBI Taxonomy" id="386267"/>
    <lineage>
        <taxon>Eukaryota</taxon>
        <taxon>Metazoa</taxon>
        <taxon>Chordata</taxon>
        <taxon>Craniata</taxon>
        <taxon>Vertebrata</taxon>
        <taxon>Euteleostomi</taxon>
        <taxon>Amphibia</taxon>
        <taxon>Batrachia</taxon>
        <taxon>Anura</taxon>
        <taxon>Neobatrachia</taxon>
        <taxon>Ranoidea</taxon>
        <taxon>Ranidae</taxon>
        <taxon>Staurois</taxon>
    </lineage>
</organism>
<keyword evidence="2" id="KW-0479">Metal-binding</keyword>